<evidence type="ECO:0000313" key="3">
    <source>
        <dbReference type="EMBL" id="GAA4861898.1"/>
    </source>
</evidence>
<evidence type="ECO:0000259" key="2">
    <source>
        <dbReference type="PROSITE" id="PS00028"/>
    </source>
</evidence>
<keyword evidence="4" id="KW-1185">Reference proteome</keyword>
<name>A0ABP9DW78_9ACTN</name>
<proteinExistence type="predicted"/>
<evidence type="ECO:0000256" key="1">
    <source>
        <dbReference type="SAM" id="MobiDB-lite"/>
    </source>
</evidence>
<feature type="domain" description="C2H2-type" evidence="2">
    <location>
        <begin position="66"/>
        <end position="88"/>
    </location>
</feature>
<dbReference type="PROSITE" id="PS00028">
    <property type="entry name" value="ZINC_FINGER_C2H2_1"/>
    <property type="match status" value="1"/>
</dbReference>
<dbReference type="EMBL" id="BAABIS010000001">
    <property type="protein sequence ID" value="GAA4861898.1"/>
    <property type="molecule type" value="Genomic_DNA"/>
</dbReference>
<feature type="region of interest" description="Disordered" evidence="1">
    <location>
        <begin position="1"/>
        <end position="49"/>
    </location>
</feature>
<evidence type="ECO:0000313" key="4">
    <source>
        <dbReference type="Proteomes" id="UP001501752"/>
    </source>
</evidence>
<dbReference type="Proteomes" id="UP001501752">
    <property type="component" value="Unassembled WGS sequence"/>
</dbReference>
<accession>A0ABP9DW78</accession>
<sequence length="170" mass="18168">MAGVVSPGIPWDGKTRAGRTSGGRWEPAMSDTIGSSPSGNAPSGLGVTSRPRSAVETVREAYSFACLSCGYGWEQAYDIEHHVAGDGHILFEYKANGVRVPSPLKEPSCPGCGGHKVRIMRAGRVASAEELWHHAPGYPAHAEPADRTGPGVVPAPTRRRWFGFFSRRAD</sequence>
<dbReference type="InterPro" id="IPR013087">
    <property type="entry name" value="Znf_C2H2_type"/>
</dbReference>
<reference evidence="4" key="1">
    <citation type="journal article" date="2019" name="Int. J. Syst. Evol. Microbiol.">
        <title>The Global Catalogue of Microorganisms (GCM) 10K type strain sequencing project: providing services to taxonomists for standard genome sequencing and annotation.</title>
        <authorList>
            <consortium name="The Broad Institute Genomics Platform"/>
            <consortium name="The Broad Institute Genome Sequencing Center for Infectious Disease"/>
            <person name="Wu L."/>
            <person name="Ma J."/>
        </authorList>
    </citation>
    <scope>NUCLEOTIDE SEQUENCE [LARGE SCALE GENOMIC DNA]</scope>
    <source>
        <strain evidence="4">JCM 13006</strain>
    </source>
</reference>
<comment type="caution">
    <text evidence="3">The sequence shown here is derived from an EMBL/GenBank/DDBJ whole genome shotgun (WGS) entry which is preliminary data.</text>
</comment>
<feature type="compositionally biased region" description="Polar residues" evidence="1">
    <location>
        <begin position="32"/>
        <end position="41"/>
    </location>
</feature>
<gene>
    <name evidence="3" type="ORF">GCM10023235_45070</name>
</gene>
<organism evidence="3 4">
    <name type="scientific">Kitasatospora terrestris</name>
    <dbReference type="NCBI Taxonomy" id="258051"/>
    <lineage>
        <taxon>Bacteria</taxon>
        <taxon>Bacillati</taxon>
        <taxon>Actinomycetota</taxon>
        <taxon>Actinomycetes</taxon>
        <taxon>Kitasatosporales</taxon>
        <taxon>Streptomycetaceae</taxon>
        <taxon>Kitasatospora</taxon>
    </lineage>
</organism>
<protein>
    <recommendedName>
        <fullName evidence="2">C2H2-type domain-containing protein</fullName>
    </recommendedName>
</protein>